<dbReference type="Gene3D" id="3.40.50.720">
    <property type="entry name" value="NAD(P)-binding Rossmann-like Domain"/>
    <property type="match status" value="1"/>
</dbReference>
<dbReference type="InterPro" id="IPR002347">
    <property type="entry name" value="SDR_fam"/>
</dbReference>
<evidence type="ECO:0000313" key="5">
    <source>
        <dbReference type="EMBL" id="KAK3196952.1"/>
    </source>
</evidence>
<dbReference type="PRINTS" id="PR00080">
    <property type="entry name" value="SDRFAMILY"/>
</dbReference>
<dbReference type="Proteomes" id="UP001280581">
    <property type="component" value="Unassembled WGS sequence"/>
</dbReference>
<dbReference type="InterPro" id="IPR020904">
    <property type="entry name" value="Sc_DH/Rdtase_CS"/>
</dbReference>
<reference evidence="5 6" key="1">
    <citation type="submission" date="2021-02" db="EMBL/GenBank/DDBJ databases">
        <title>Genome assembly of Pseudopithomyces chartarum.</title>
        <authorList>
            <person name="Jauregui R."/>
            <person name="Singh J."/>
            <person name="Voisey C."/>
        </authorList>
    </citation>
    <scope>NUCLEOTIDE SEQUENCE [LARGE SCALE GENOMIC DNA]</scope>
    <source>
        <strain evidence="5 6">AGR01</strain>
    </source>
</reference>
<keyword evidence="6" id="KW-1185">Reference proteome</keyword>
<evidence type="ECO:0000256" key="1">
    <source>
        <dbReference type="ARBA" id="ARBA00006484"/>
    </source>
</evidence>
<evidence type="ECO:0000256" key="3">
    <source>
        <dbReference type="ARBA" id="ARBA00023002"/>
    </source>
</evidence>
<dbReference type="PANTHER" id="PTHR42901">
    <property type="entry name" value="ALCOHOL DEHYDROGENASE"/>
    <property type="match status" value="1"/>
</dbReference>
<name>A0AAN6LPN3_9PLEO</name>
<evidence type="ECO:0000256" key="2">
    <source>
        <dbReference type="ARBA" id="ARBA00022857"/>
    </source>
</evidence>
<gene>
    <name evidence="5" type="ORF">GRF29_1536g91799</name>
</gene>
<dbReference type="Pfam" id="PF00106">
    <property type="entry name" value="adh_short"/>
    <property type="match status" value="1"/>
</dbReference>
<proteinExistence type="inferred from homology"/>
<keyword evidence="2" id="KW-0521">NADP</keyword>
<dbReference type="PANTHER" id="PTHR42901:SF1">
    <property type="entry name" value="ALCOHOL DEHYDROGENASE"/>
    <property type="match status" value="1"/>
</dbReference>
<dbReference type="PRINTS" id="PR00081">
    <property type="entry name" value="GDHRDH"/>
</dbReference>
<dbReference type="InterPro" id="IPR036291">
    <property type="entry name" value="NAD(P)-bd_dom_sf"/>
</dbReference>
<dbReference type="EMBL" id="WVTA01000021">
    <property type="protein sequence ID" value="KAK3196952.1"/>
    <property type="molecule type" value="Genomic_DNA"/>
</dbReference>
<dbReference type="CDD" id="cd05233">
    <property type="entry name" value="SDR_c"/>
    <property type="match status" value="1"/>
</dbReference>
<dbReference type="GO" id="GO:0016491">
    <property type="term" value="F:oxidoreductase activity"/>
    <property type="evidence" value="ECO:0007669"/>
    <property type="project" value="UniProtKB-KW"/>
</dbReference>
<comment type="similarity">
    <text evidence="1 4">Belongs to the short-chain dehydrogenases/reductases (SDR) family.</text>
</comment>
<evidence type="ECO:0000256" key="4">
    <source>
        <dbReference type="RuleBase" id="RU000363"/>
    </source>
</evidence>
<sequence length="303" mass="33077">MREHPTYTGAFFPGRDHLHHDIYPSISPSQTPSLKQPGKVVLITGSGRGIGRAIALQYAHASVAALILVARTSSQLDEVESSILKINPSIRVHKYSLDVTNDAAVAHCASGVIEKEGRLDVLINNAGSGSPWVPIEESDTARYWGSLTINVKGPYLFCHAFLPLLQKTAREQGTTSTVVNITSIGSQQVFPTTSEYGIGKIALNRLTEFVGVENAEKGVQAFAVHPGGVDTSMTKSDETFVKGLDGFLVDTEELPGGFCVWLSAKERMWLSGRYMAATWDVERLEEMKDEIVKEDKLKSKLVM</sequence>
<evidence type="ECO:0000313" key="6">
    <source>
        <dbReference type="Proteomes" id="UP001280581"/>
    </source>
</evidence>
<comment type="caution">
    <text evidence="5">The sequence shown here is derived from an EMBL/GenBank/DDBJ whole genome shotgun (WGS) entry which is preliminary data.</text>
</comment>
<dbReference type="PROSITE" id="PS00061">
    <property type="entry name" value="ADH_SHORT"/>
    <property type="match status" value="1"/>
</dbReference>
<dbReference type="SUPFAM" id="SSF51735">
    <property type="entry name" value="NAD(P)-binding Rossmann-fold domains"/>
    <property type="match status" value="1"/>
</dbReference>
<dbReference type="AlphaFoldDB" id="A0AAN6LPN3"/>
<accession>A0AAN6LPN3</accession>
<protein>
    <submittedName>
        <fullName evidence="5">Uncharacterized protein</fullName>
    </submittedName>
</protein>
<organism evidence="5 6">
    <name type="scientific">Pseudopithomyces chartarum</name>
    <dbReference type="NCBI Taxonomy" id="1892770"/>
    <lineage>
        <taxon>Eukaryota</taxon>
        <taxon>Fungi</taxon>
        <taxon>Dikarya</taxon>
        <taxon>Ascomycota</taxon>
        <taxon>Pezizomycotina</taxon>
        <taxon>Dothideomycetes</taxon>
        <taxon>Pleosporomycetidae</taxon>
        <taxon>Pleosporales</taxon>
        <taxon>Massarineae</taxon>
        <taxon>Didymosphaeriaceae</taxon>
        <taxon>Pseudopithomyces</taxon>
    </lineage>
</organism>
<keyword evidence="3" id="KW-0560">Oxidoreductase</keyword>